<reference evidence="1" key="1">
    <citation type="journal article" date="2022" name="bioRxiv">
        <title>Sequencing and chromosome-scale assembly of the giantPleurodeles waltlgenome.</title>
        <authorList>
            <person name="Brown T."/>
            <person name="Elewa A."/>
            <person name="Iarovenko S."/>
            <person name="Subramanian E."/>
            <person name="Araus A.J."/>
            <person name="Petzold A."/>
            <person name="Susuki M."/>
            <person name="Suzuki K.-i.T."/>
            <person name="Hayashi T."/>
            <person name="Toyoda A."/>
            <person name="Oliveira C."/>
            <person name="Osipova E."/>
            <person name="Leigh N.D."/>
            <person name="Simon A."/>
            <person name="Yun M.H."/>
        </authorList>
    </citation>
    <scope>NUCLEOTIDE SEQUENCE</scope>
    <source>
        <strain evidence="1">20211129_DDA</strain>
        <tissue evidence="1">Liver</tissue>
    </source>
</reference>
<dbReference type="AlphaFoldDB" id="A0AAV7MLX4"/>
<dbReference type="Proteomes" id="UP001066276">
    <property type="component" value="Chromosome 9"/>
</dbReference>
<keyword evidence="2" id="KW-1185">Reference proteome</keyword>
<proteinExistence type="predicted"/>
<evidence type="ECO:0000313" key="1">
    <source>
        <dbReference type="EMBL" id="KAJ1104159.1"/>
    </source>
</evidence>
<comment type="caution">
    <text evidence="1">The sequence shown here is derived from an EMBL/GenBank/DDBJ whole genome shotgun (WGS) entry which is preliminary data.</text>
</comment>
<evidence type="ECO:0000313" key="2">
    <source>
        <dbReference type="Proteomes" id="UP001066276"/>
    </source>
</evidence>
<gene>
    <name evidence="1" type="ORF">NDU88_001574</name>
</gene>
<dbReference type="EMBL" id="JANPWB010000013">
    <property type="protein sequence ID" value="KAJ1104159.1"/>
    <property type="molecule type" value="Genomic_DNA"/>
</dbReference>
<accession>A0AAV7MLX4</accession>
<protein>
    <submittedName>
        <fullName evidence="1">Uncharacterized protein</fullName>
    </submittedName>
</protein>
<name>A0AAV7MLX4_PLEWA</name>
<sequence length="72" mass="7942">MADGRRPRSGRAKGKPVCALKCPEPRDAAPSLINRLHYGEFPGSGGLSKWRPLKSQGCLLVLRLEELLWTAE</sequence>
<organism evidence="1 2">
    <name type="scientific">Pleurodeles waltl</name>
    <name type="common">Iberian ribbed newt</name>
    <dbReference type="NCBI Taxonomy" id="8319"/>
    <lineage>
        <taxon>Eukaryota</taxon>
        <taxon>Metazoa</taxon>
        <taxon>Chordata</taxon>
        <taxon>Craniata</taxon>
        <taxon>Vertebrata</taxon>
        <taxon>Euteleostomi</taxon>
        <taxon>Amphibia</taxon>
        <taxon>Batrachia</taxon>
        <taxon>Caudata</taxon>
        <taxon>Salamandroidea</taxon>
        <taxon>Salamandridae</taxon>
        <taxon>Pleurodelinae</taxon>
        <taxon>Pleurodeles</taxon>
    </lineage>
</organism>